<dbReference type="CDD" id="cd05233">
    <property type="entry name" value="SDR_c"/>
    <property type="match status" value="1"/>
</dbReference>
<evidence type="ECO:0000313" key="4">
    <source>
        <dbReference type="Proteomes" id="UP000321793"/>
    </source>
</evidence>
<proteinExistence type="inferred from homology"/>
<dbReference type="RefSeq" id="WP_147066652.1">
    <property type="nucleotide sequence ID" value="NZ_BAABDN010000003.1"/>
</dbReference>
<dbReference type="PRINTS" id="PR00080">
    <property type="entry name" value="SDRFAMILY"/>
</dbReference>
<name>A0A512T4B8_9MICO</name>
<keyword evidence="1" id="KW-0560">Oxidoreductase</keyword>
<dbReference type="PRINTS" id="PR00081">
    <property type="entry name" value="GDHRDH"/>
</dbReference>
<evidence type="ECO:0000256" key="1">
    <source>
        <dbReference type="ARBA" id="ARBA00023002"/>
    </source>
</evidence>
<keyword evidence="4" id="KW-1185">Reference proteome</keyword>
<dbReference type="PANTHER" id="PTHR43639:SF9">
    <property type="entry name" value="BLL5898 PROTEIN"/>
    <property type="match status" value="1"/>
</dbReference>
<dbReference type="EMBL" id="BKBA01000011">
    <property type="protein sequence ID" value="GEQ15003.1"/>
    <property type="molecule type" value="Genomic_DNA"/>
</dbReference>
<dbReference type="InterPro" id="IPR002347">
    <property type="entry name" value="SDR_fam"/>
</dbReference>
<dbReference type="AlphaFoldDB" id="A0A512T4B8"/>
<sequence>MTTPVAVVTGASRGIGAHLADALEKDGYAVERGSRSTAEVTDREAVQAWVADIVERHGRIDLLVNNAGVIDAEIPLVDSDPDEWWRTVETNVRGPYLMTRAVLPHLARGTGRIVNLNSGAAYRNVDAATAYNLSKGALARLTSQLGLGEGRTALVFDLAPGVVRTDMTLAMTMHRGRTEWTSPTEVSDLLLAIAHGDLDAWSGRMVRAGTDTVESLRARAAAGLGETDRTLGLVPWGQDDPLR</sequence>
<dbReference type="Pfam" id="PF00106">
    <property type="entry name" value="adh_short"/>
    <property type="match status" value="1"/>
</dbReference>
<comment type="similarity">
    <text evidence="2">Belongs to the short-chain dehydrogenases/reductases (SDR) family.</text>
</comment>
<reference evidence="3 4" key="1">
    <citation type="submission" date="2019-07" db="EMBL/GenBank/DDBJ databases">
        <title>Whole genome shotgun sequence of Knoellia locipacati NBRC 109775.</title>
        <authorList>
            <person name="Hosoyama A."/>
            <person name="Uohara A."/>
            <person name="Ohji S."/>
            <person name="Ichikawa N."/>
        </authorList>
    </citation>
    <scope>NUCLEOTIDE SEQUENCE [LARGE SCALE GENOMIC DNA]</scope>
    <source>
        <strain evidence="3 4">NBRC 109775</strain>
    </source>
</reference>
<comment type="caution">
    <text evidence="3">The sequence shown here is derived from an EMBL/GenBank/DDBJ whole genome shotgun (WGS) entry which is preliminary data.</text>
</comment>
<dbReference type="OrthoDB" id="658698at2"/>
<dbReference type="Gene3D" id="3.40.50.720">
    <property type="entry name" value="NAD(P)-binding Rossmann-like Domain"/>
    <property type="match status" value="1"/>
</dbReference>
<dbReference type="Proteomes" id="UP000321793">
    <property type="component" value="Unassembled WGS sequence"/>
</dbReference>
<accession>A0A512T4B8</accession>
<protein>
    <submittedName>
        <fullName evidence="3">2-deoxy-D-gluconate 3-dehydrogenase</fullName>
    </submittedName>
</protein>
<dbReference type="PANTHER" id="PTHR43639">
    <property type="entry name" value="OXIDOREDUCTASE, SHORT-CHAIN DEHYDROGENASE/REDUCTASE FAMILY (AFU_ORTHOLOGUE AFUA_5G02870)"/>
    <property type="match status" value="1"/>
</dbReference>
<dbReference type="SUPFAM" id="SSF51735">
    <property type="entry name" value="NAD(P)-binding Rossmann-fold domains"/>
    <property type="match status" value="1"/>
</dbReference>
<evidence type="ECO:0000313" key="3">
    <source>
        <dbReference type="EMBL" id="GEQ15003.1"/>
    </source>
</evidence>
<dbReference type="GO" id="GO:0016491">
    <property type="term" value="F:oxidoreductase activity"/>
    <property type="evidence" value="ECO:0007669"/>
    <property type="project" value="UniProtKB-KW"/>
</dbReference>
<evidence type="ECO:0000256" key="2">
    <source>
        <dbReference type="RuleBase" id="RU000363"/>
    </source>
</evidence>
<dbReference type="InterPro" id="IPR036291">
    <property type="entry name" value="NAD(P)-bd_dom_sf"/>
</dbReference>
<organism evidence="3 4">
    <name type="scientific">Knoellia locipacati</name>
    <dbReference type="NCBI Taxonomy" id="882824"/>
    <lineage>
        <taxon>Bacteria</taxon>
        <taxon>Bacillati</taxon>
        <taxon>Actinomycetota</taxon>
        <taxon>Actinomycetes</taxon>
        <taxon>Micrococcales</taxon>
        <taxon>Intrasporangiaceae</taxon>
        <taxon>Knoellia</taxon>
    </lineage>
</organism>
<gene>
    <name evidence="3" type="ORF">KLO01_30500</name>
</gene>